<feature type="compositionally biased region" description="Basic residues" evidence="4">
    <location>
        <begin position="117"/>
        <end position="137"/>
    </location>
</feature>
<evidence type="ECO:0000259" key="5">
    <source>
        <dbReference type="Pfam" id="PF26054"/>
    </source>
</evidence>
<evidence type="ECO:0000256" key="3">
    <source>
        <dbReference type="ARBA" id="ARBA00022833"/>
    </source>
</evidence>
<dbReference type="InterPro" id="IPR051188">
    <property type="entry name" value="PHD-type_Zinc_Finger"/>
</dbReference>
<dbReference type="GO" id="GO:0008270">
    <property type="term" value="F:zinc ion binding"/>
    <property type="evidence" value="ECO:0007669"/>
    <property type="project" value="UniProtKB-KW"/>
</dbReference>
<name>A0A224YVN5_9ACAR</name>
<dbReference type="Pfam" id="PF26054">
    <property type="entry name" value="PHD_G2E3"/>
    <property type="match status" value="1"/>
</dbReference>
<dbReference type="Gene3D" id="3.30.40.10">
    <property type="entry name" value="Zinc/RING finger domain, C3HC4 (zinc finger)"/>
    <property type="match status" value="1"/>
</dbReference>
<evidence type="ECO:0000256" key="4">
    <source>
        <dbReference type="SAM" id="MobiDB-lite"/>
    </source>
</evidence>
<reference evidence="6" key="1">
    <citation type="journal article" date="2017" name="Parasit. Vectors">
        <title>Sialotranscriptomics of Rhipicephalus zambeziensis reveals intricate expression profiles of secretory proteins and suggests tight temporal transcriptional regulation during blood-feeding.</title>
        <authorList>
            <person name="de Castro M.H."/>
            <person name="de Klerk D."/>
            <person name="Pienaar R."/>
            <person name="Rees D.J.G."/>
            <person name="Mans B.J."/>
        </authorList>
    </citation>
    <scope>NUCLEOTIDE SEQUENCE</scope>
    <source>
        <tissue evidence="6">Salivary glands</tissue>
    </source>
</reference>
<dbReference type="InterPro" id="IPR011011">
    <property type="entry name" value="Znf_FYVE_PHD"/>
</dbReference>
<feature type="compositionally biased region" description="Polar residues" evidence="4">
    <location>
        <begin position="107"/>
        <end position="116"/>
    </location>
</feature>
<keyword evidence="1" id="KW-0479">Metal-binding</keyword>
<dbReference type="EMBL" id="GFPF01010512">
    <property type="protein sequence ID" value="MAA21658.1"/>
    <property type="molecule type" value="Transcribed_RNA"/>
</dbReference>
<evidence type="ECO:0000313" key="6">
    <source>
        <dbReference type="EMBL" id="MAA21658.1"/>
    </source>
</evidence>
<dbReference type="SUPFAM" id="SSF57903">
    <property type="entry name" value="FYVE/PHD zinc finger"/>
    <property type="match status" value="1"/>
</dbReference>
<sequence>MQDHGIYVPDQDASWEREPHAFEELLFRYQHCDAPRCSCPLGRSHHQEDGRWKMVVCDSCGSQGVHASCGNVGGSHWICTECRQIINRVQPSSRPAVALKSTRHSSPKLSRSTATTRTKRLGHSVTRSARRPVTRSA</sequence>
<evidence type="ECO:0000256" key="1">
    <source>
        <dbReference type="ARBA" id="ARBA00022723"/>
    </source>
</evidence>
<protein>
    <submittedName>
        <fullName evidence="6">PHD finger protein</fullName>
    </submittedName>
</protein>
<organism evidence="6">
    <name type="scientific">Rhipicephalus zambeziensis</name>
    <dbReference type="NCBI Taxonomy" id="60191"/>
    <lineage>
        <taxon>Eukaryota</taxon>
        <taxon>Metazoa</taxon>
        <taxon>Ecdysozoa</taxon>
        <taxon>Arthropoda</taxon>
        <taxon>Chelicerata</taxon>
        <taxon>Arachnida</taxon>
        <taxon>Acari</taxon>
        <taxon>Parasitiformes</taxon>
        <taxon>Ixodida</taxon>
        <taxon>Ixodoidea</taxon>
        <taxon>Ixodidae</taxon>
        <taxon>Rhipicephalinae</taxon>
        <taxon>Rhipicephalus</taxon>
        <taxon>Rhipicephalus</taxon>
    </lineage>
</organism>
<feature type="region of interest" description="Disordered" evidence="4">
    <location>
        <begin position="92"/>
        <end position="137"/>
    </location>
</feature>
<dbReference type="InterPro" id="IPR013083">
    <property type="entry name" value="Znf_RING/FYVE/PHD"/>
</dbReference>
<keyword evidence="3" id="KW-0862">Zinc</keyword>
<accession>A0A224YVN5</accession>
<dbReference type="InterPro" id="IPR059102">
    <property type="entry name" value="PHD_PHF7/G2E3-like"/>
</dbReference>
<dbReference type="PANTHER" id="PTHR12420">
    <property type="entry name" value="PHD FINGER PROTEIN"/>
    <property type="match status" value="1"/>
</dbReference>
<dbReference type="InterPro" id="IPR019786">
    <property type="entry name" value="Zinc_finger_PHD-type_CS"/>
</dbReference>
<keyword evidence="2" id="KW-0863">Zinc-finger</keyword>
<dbReference type="PROSITE" id="PS01359">
    <property type="entry name" value="ZF_PHD_1"/>
    <property type="match status" value="1"/>
</dbReference>
<evidence type="ECO:0000256" key="2">
    <source>
        <dbReference type="ARBA" id="ARBA00022771"/>
    </source>
</evidence>
<proteinExistence type="predicted"/>
<feature type="domain" description="PHF7/G2E3-like PHD zinc finger" evidence="5">
    <location>
        <begin position="27"/>
        <end position="83"/>
    </location>
</feature>
<dbReference type="AlphaFoldDB" id="A0A224YVN5"/>